<organism evidence="9 10">
    <name type="scientific">Lederbergia citrea</name>
    <dbReference type="NCBI Taxonomy" id="2833581"/>
    <lineage>
        <taxon>Bacteria</taxon>
        <taxon>Bacillati</taxon>
        <taxon>Bacillota</taxon>
        <taxon>Bacilli</taxon>
        <taxon>Bacillales</taxon>
        <taxon>Bacillaceae</taxon>
        <taxon>Lederbergia</taxon>
    </lineage>
</organism>
<keyword evidence="4 7" id="KW-0812">Transmembrane</keyword>
<reference evidence="9 10" key="1">
    <citation type="submission" date="2021-05" db="EMBL/GenBank/DDBJ databases">
        <title>Novel Bacillus species.</title>
        <authorList>
            <person name="Liu G."/>
        </authorList>
    </citation>
    <scope>NUCLEOTIDE SEQUENCE [LARGE SCALE GENOMIC DNA]</scope>
    <source>
        <strain evidence="9 10">FJAT-49682</strain>
    </source>
</reference>
<dbReference type="CDD" id="cd06261">
    <property type="entry name" value="TM_PBP2"/>
    <property type="match status" value="1"/>
</dbReference>
<dbReference type="InterPro" id="IPR000515">
    <property type="entry name" value="MetI-like"/>
</dbReference>
<dbReference type="InterPro" id="IPR050901">
    <property type="entry name" value="BP-dep_ABC_trans_perm"/>
</dbReference>
<dbReference type="SUPFAM" id="SSF161098">
    <property type="entry name" value="MetI-like"/>
    <property type="match status" value="1"/>
</dbReference>
<evidence type="ECO:0000256" key="6">
    <source>
        <dbReference type="ARBA" id="ARBA00023136"/>
    </source>
</evidence>
<dbReference type="GO" id="GO:0055085">
    <property type="term" value="P:transmembrane transport"/>
    <property type="evidence" value="ECO:0007669"/>
    <property type="project" value="InterPro"/>
</dbReference>
<evidence type="ECO:0000256" key="7">
    <source>
        <dbReference type="RuleBase" id="RU363032"/>
    </source>
</evidence>
<dbReference type="RefSeq" id="WP_213098756.1">
    <property type="nucleotide sequence ID" value="NZ_JAGYPN010000002.1"/>
</dbReference>
<feature type="transmembrane region" description="Helical" evidence="7">
    <location>
        <begin position="136"/>
        <end position="157"/>
    </location>
</feature>
<dbReference type="InterPro" id="IPR035906">
    <property type="entry name" value="MetI-like_sf"/>
</dbReference>
<evidence type="ECO:0000256" key="5">
    <source>
        <dbReference type="ARBA" id="ARBA00022989"/>
    </source>
</evidence>
<dbReference type="PROSITE" id="PS50928">
    <property type="entry name" value="ABC_TM1"/>
    <property type="match status" value="1"/>
</dbReference>
<dbReference type="Proteomes" id="UP000676456">
    <property type="component" value="Unassembled WGS sequence"/>
</dbReference>
<keyword evidence="3" id="KW-1003">Cell membrane</keyword>
<feature type="domain" description="ABC transmembrane type-1" evidence="8">
    <location>
        <begin position="71"/>
        <end position="262"/>
    </location>
</feature>
<comment type="similarity">
    <text evidence="7">Belongs to the binding-protein-dependent transport system permease family.</text>
</comment>
<evidence type="ECO:0000256" key="1">
    <source>
        <dbReference type="ARBA" id="ARBA00004651"/>
    </source>
</evidence>
<protein>
    <submittedName>
        <fullName evidence="9">Carbohydrate ABC transporter permease</fullName>
    </submittedName>
</protein>
<keyword evidence="2 7" id="KW-0813">Transport</keyword>
<keyword evidence="10" id="KW-1185">Reference proteome</keyword>
<comment type="subcellular location">
    <subcellularLocation>
        <location evidence="1 7">Cell membrane</location>
        <topology evidence="1 7">Multi-pass membrane protein</topology>
    </subcellularLocation>
</comment>
<evidence type="ECO:0000313" key="9">
    <source>
        <dbReference type="EMBL" id="MBS4223778.1"/>
    </source>
</evidence>
<evidence type="ECO:0000256" key="2">
    <source>
        <dbReference type="ARBA" id="ARBA00022448"/>
    </source>
</evidence>
<dbReference type="PANTHER" id="PTHR32243:SF18">
    <property type="entry name" value="INNER MEMBRANE ABC TRANSPORTER PERMEASE PROTEIN YCJP"/>
    <property type="match status" value="1"/>
</dbReference>
<gene>
    <name evidence="9" type="ORF">KHA91_13560</name>
</gene>
<accession>A0A942US54</accession>
<dbReference type="Pfam" id="PF00528">
    <property type="entry name" value="BPD_transp_1"/>
    <property type="match status" value="1"/>
</dbReference>
<evidence type="ECO:0000256" key="3">
    <source>
        <dbReference type="ARBA" id="ARBA00022475"/>
    </source>
</evidence>
<proteinExistence type="inferred from homology"/>
<comment type="caution">
    <text evidence="9">The sequence shown here is derived from an EMBL/GenBank/DDBJ whole genome shotgun (WGS) entry which is preliminary data.</text>
</comment>
<feature type="transmembrane region" description="Helical" evidence="7">
    <location>
        <begin position="75"/>
        <end position="94"/>
    </location>
</feature>
<name>A0A942US54_9BACI</name>
<dbReference type="PANTHER" id="PTHR32243">
    <property type="entry name" value="MALTOSE TRANSPORT SYSTEM PERMEASE-RELATED"/>
    <property type="match status" value="1"/>
</dbReference>
<keyword evidence="5 7" id="KW-1133">Transmembrane helix</keyword>
<feature type="transmembrane region" description="Helical" evidence="7">
    <location>
        <begin position="9"/>
        <end position="30"/>
    </location>
</feature>
<dbReference type="EMBL" id="JAGYPN010000002">
    <property type="protein sequence ID" value="MBS4223778.1"/>
    <property type="molecule type" value="Genomic_DNA"/>
</dbReference>
<dbReference type="Gene3D" id="1.10.3720.10">
    <property type="entry name" value="MetI-like"/>
    <property type="match status" value="1"/>
</dbReference>
<keyword evidence="6 7" id="KW-0472">Membrane</keyword>
<feature type="transmembrane region" description="Helical" evidence="7">
    <location>
        <begin position="106"/>
        <end position="130"/>
    </location>
</feature>
<dbReference type="AlphaFoldDB" id="A0A942US54"/>
<feature type="transmembrane region" description="Helical" evidence="7">
    <location>
        <begin position="244"/>
        <end position="262"/>
    </location>
</feature>
<evidence type="ECO:0000313" key="10">
    <source>
        <dbReference type="Proteomes" id="UP000676456"/>
    </source>
</evidence>
<evidence type="ECO:0000256" key="4">
    <source>
        <dbReference type="ARBA" id="ARBA00022692"/>
    </source>
</evidence>
<dbReference type="GO" id="GO:0005886">
    <property type="term" value="C:plasma membrane"/>
    <property type="evidence" value="ECO:0007669"/>
    <property type="project" value="UniProtKB-SubCell"/>
</dbReference>
<feature type="transmembrane region" description="Helical" evidence="7">
    <location>
        <begin position="196"/>
        <end position="218"/>
    </location>
</feature>
<evidence type="ECO:0000259" key="8">
    <source>
        <dbReference type="PROSITE" id="PS50928"/>
    </source>
</evidence>
<sequence length="276" mass="30445">MRKYSKKQYALFVVALLITMVFLFPIYWMVTTSLKPIQDVFATPPMIIPETISFHAYVKNLITDTSLLPYIKNSMIIAAGTAAFTLIIALPCAYAMARFRLKGASILLLVLLVTQMIPGIMTAMPLFIMFSKFDILNSYAALIIGNTTSALPFAIIVMRPFFLSIPKGLEEAAIVDGCNRFTAFVRVILPLTKPTVLTVGTFGFLFAWGDLIFALTLATDEKIRPLTMGITKFIGQYGTQWDNLMAVSTIAAAPIIIVFLLLQKYIISGITAGSEK</sequence>